<sequence length="490" mass="53032">MLEHFDFLRVYLWQNRSLGPFRRPTLRALFLILAVFWLAAAHAGQAAARPAVVDARLGVHPDKTRFVMEVTDRIDFRVFTLPDPYRVVVDLPDLDWDASANRGGAAAGLVRGYRYASFRPGTLRLVLEVDGPVRVREAFLIPPRDGRQPRFVLDLESVGPGTFAAELGRVVGTRGSADGAAPPAPAYTVPLSTAAARSVPRLPDPPTDTVAVTMSPAAAAVVPPQMPRGLREEAGDSPATLAALGTVPLPPRRPSPRTDARRVIALDPGHGGVDPGAISVTGVYEKDITLAMARVVRDQLVATGRYRVVLTRDSDVFLRLRDRVALAREAGADLFISLHADSIGSSDMRGMSIYSLSDKASDREADMLAARENRADALGGVNLTAENDEVVSILIDLAQRDTMNQSRRLANLLVEEVGRHARLVPRPHRSAGFAVLTAPDVPSVLIELGYLSSPLDAKLLEQAEHRARIARSIQRSIDGYFAARTGVSRS</sequence>
<proteinExistence type="predicted"/>
<dbReference type="EC" id="3.5.1.28" evidence="2"/>
<dbReference type="SUPFAM" id="SSF53187">
    <property type="entry name" value="Zn-dependent exopeptidases"/>
    <property type="match status" value="1"/>
</dbReference>
<organism evidence="5 6">
    <name type="scientific">Skermanella cutis</name>
    <dbReference type="NCBI Taxonomy" id="2775420"/>
    <lineage>
        <taxon>Bacteria</taxon>
        <taxon>Pseudomonadati</taxon>
        <taxon>Pseudomonadota</taxon>
        <taxon>Alphaproteobacteria</taxon>
        <taxon>Rhodospirillales</taxon>
        <taxon>Azospirillaceae</taxon>
        <taxon>Skermanella</taxon>
    </lineage>
</organism>
<dbReference type="PANTHER" id="PTHR30404">
    <property type="entry name" value="N-ACETYLMURAMOYL-L-ALANINE AMIDASE"/>
    <property type="match status" value="1"/>
</dbReference>
<dbReference type="SMART" id="SM00646">
    <property type="entry name" value="Ami_3"/>
    <property type="match status" value="1"/>
</dbReference>
<evidence type="ECO:0000313" key="5">
    <source>
        <dbReference type="EMBL" id="QQP88012.1"/>
    </source>
</evidence>
<dbReference type="Gene3D" id="3.40.630.40">
    <property type="entry name" value="Zn-dependent exopeptidases"/>
    <property type="match status" value="1"/>
</dbReference>
<dbReference type="Pfam" id="PF01520">
    <property type="entry name" value="Amidase_3"/>
    <property type="match status" value="1"/>
</dbReference>
<name>A0ABX7B1N1_9PROT</name>
<dbReference type="Pfam" id="PF11741">
    <property type="entry name" value="AMIN"/>
    <property type="match status" value="1"/>
</dbReference>
<dbReference type="CDD" id="cd02696">
    <property type="entry name" value="MurNAc-LAA"/>
    <property type="match status" value="1"/>
</dbReference>
<comment type="catalytic activity">
    <reaction evidence="1">
        <text>Hydrolyzes the link between N-acetylmuramoyl residues and L-amino acid residues in certain cell-wall glycopeptides.</text>
        <dbReference type="EC" id="3.5.1.28"/>
    </reaction>
</comment>
<evidence type="ECO:0000313" key="6">
    <source>
        <dbReference type="Proteomes" id="UP000595197"/>
    </source>
</evidence>
<dbReference type="InterPro" id="IPR021731">
    <property type="entry name" value="AMIN_dom"/>
</dbReference>
<evidence type="ECO:0000256" key="1">
    <source>
        <dbReference type="ARBA" id="ARBA00001561"/>
    </source>
</evidence>
<evidence type="ECO:0000256" key="2">
    <source>
        <dbReference type="ARBA" id="ARBA00011901"/>
    </source>
</evidence>
<evidence type="ECO:0000259" key="4">
    <source>
        <dbReference type="SMART" id="SM00646"/>
    </source>
</evidence>
<dbReference type="InterPro" id="IPR002508">
    <property type="entry name" value="MurNAc-LAA_cat"/>
</dbReference>
<keyword evidence="6" id="KW-1185">Reference proteome</keyword>
<accession>A0ABX7B1N1</accession>
<gene>
    <name evidence="5" type="ORF">IGS68_18325</name>
</gene>
<dbReference type="Gene3D" id="2.60.40.3500">
    <property type="match status" value="1"/>
</dbReference>
<dbReference type="InterPro" id="IPR050695">
    <property type="entry name" value="N-acetylmuramoyl_amidase_3"/>
</dbReference>
<dbReference type="Proteomes" id="UP000595197">
    <property type="component" value="Chromosome"/>
</dbReference>
<reference evidence="5" key="1">
    <citation type="submission" date="2021-02" db="EMBL/GenBank/DDBJ databases">
        <title>Skermanella TT6 skin isolate.</title>
        <authorList>
            <person name="Lee K."/>
            <person name="Ganzorig M."/>
        </authorList>
    </citation>
    <scope>NUCLEOTIDE SEQUENCE</scope>
    <source>
        <strain evidence="5">TT6</strain>
    </source>
</reference>
<protein>
    <recommendedName>
        <fullName evidence="2">N-acetylmuramoyl-L-alanine amidase</fullName>
        <ecNumber evidence="2">3.5.1.28</ecNumber>
    </recommendedName>
</protein>
<dbReference type="EMBL" id="CP067420">
    <property type="protein sequence ID" value="QQP88012.1"/>
    <property type="molecule type" value="Genomic_DNA"/>
</dbReference>
<feature type="domain" description="MurNAc-LAA" evidence="4">
    <location>
        <begin position="324"/>
        <end position="478"/>
    </location>
</feature>
<dbReference type="PANTHER" id="PTHR30404:SF0">
    <property type="entry name" value="N-ACETYLMURAMOYL-L-ALANINE AMIDASE AMIC"/>
    <property type="match status" value="1"/>
</dbReference>
<evidence type="ECO:0000256" key="3">
    <source>
        <dbReference type="ARBA" id="ARBA00022801"/>
    </source>
</evidence>
<keyword evidence="3" id="KW-0378">Hydrolase</keyword>